<name>A0A5N3P6S0_9HYPH</name>
<dbReference type="Gene3D" id="3.40.50.150">
    <property type="entry name" value="Vaccinia Virus protein VP39"/>
    <property type="match status" value="1"/>
</dbReference>
<dbReference type="PANTHER" id="PTHR43861">
    <property type="entry name" value="TRANS-ACONITATE 2-METHYLTRANSFERASE-RELATED"/>
    <property type="match status" value="1"/>
</dbReference>
<keyword evidence="2" id="KW-1185">Reference proteome</keyword>
<dbReference type="EMBL" id="VCMV01000035">
    <property type="protein sequence ID" value="KAB0265430.1"/>
    <property type="molecule type" value="Genomic_DNA"/>
</dbReference>
<dbReference type="GO" id="GO:0008168">
    <property type="term" value="F:methyltransferase activity"/>
    <property type="evidence" value="ECO:0007669"/>
    <property type="project" value="UniProtKB-KW"/>
</dbReference>
<proteinExistence type="predicted"/>
<sequence length="223" mass="24370">MRVPSSSEALTPKTLSAFFYDLYNEAPRPLRMLIAARPYVCPYDKLVSFVPEGATVLDFGCGTGSLLAVLAAVDRVGHGIGCDVSAAPLVAARAAAARIGASDRLDFRHIADIDSAPDGPFDVVTMVDVLHHIPPPRRADAITAAARRTARGGLFIYKDMTDRPLWRRFAHTVDDLVFSHELVRQVRAGEVEAWAAQSGLAIEHTESIPRLVYGHELRVFRKP</sequence>
<dbReference type="AlphaFoldDB" id="A0A5N3P6S0"/>
<dbReference type="SUPFAM" id="SSF53335">
    <property type="entry name" value="S-adenosyl-L-methionine-dependent methyltransferases"/>
    <property type="match status" value="1"/>
</dbReference>
<comment type="caution">
    <text evidence="1">The sequence shown here is derived from an EMBL/GenBank/DDBJ whole genome shotgun (WGS) entry which is preliminary data.</text>
</comment>
<reference evidence="1 2" key="1">
    <citation type="journal article" date="2019" name="Microorganisms">
        <title>Genome Insights into the Novel Species Microvirga brassicacearum, a Rapeseed Endophyte with Biotechnological Potential.</title>
        <authorList>
            <person name="Jimenez-Gomez A."/>
            <person name="Saati-Santamaria Z."/>
            <person name="Igual J.M."/>
            <person name="Rivas R."/>
            <person name="Mateos P.F."/>
            <person name="Garcia-Fraile P."/>
        </authorList>
    </citation>
    <scope>NUCLEOTIDE SEQUENCE [LARGE SCALE GENOMIC DNA]</scope>
    <source>
        <strain evidence="1 2">CDVBN77</strain>
    </source>
</reference>
<evidence type="ECO:0000313" key="1">
    <source>
        <dbReference type="EMBL" id="KAB0265430.1"/>
    </source>
</evidence>
<evidence type="ECO:0000313" key="2">
    <source>
        <dbReference type="Proteomes" id="UP000325684"/>
    </source>
</evidence>
<dbReference type="GO" id="GO:0032259">
    <property type="term" value="P:methylation"/>
    <property type="evidence" value="ECO:0007669"/>
    <property type="project" value="UniProtKB-KW"/>
</dbReference>
<keyword evidence="1" id="KW-0489">Methyltransferase</keyword>
<gene>
    <name evidence="1" type="ORF">FEZ63_18285</name>
</gene>
<dbReference type="OrthoDB" id="9773188at2"/>
<organism evidence="1 2">
    <name type="scientific">Microvirga brassicacearum</name>
    <dbReference type="NCBI Taxonomy" id="2580413"/>
    <lineage>
        <taxon>Bacteria</taxon>
        <taxon>Pseudomonadati</taxon>
        <taxon>Pseudomonadota</taxon>
        <taxon>Alphaproteobacteria</taxon>
        <taxon>Hyphomicrobiales</taxon>
        <taxon>Methylobacteriaceae</taxon>
        <taxon>Microvirga</taxon>
    </lineage>
</organism>
<dbReference type="Pfam" id="PF13489">
    <property type="entry name" value="Methyltransf_23"/>
    <property type="match status" value="1"/>
</dbReference>
<dbReference type="RefSeq" id="WP_150947159.1">
    <property type="nucleotide sequence ID" value="NZ_VCMV01000035.1"/>
</dbReference>
<dbReference type="InterPro" id="IPR029063">
    <property type="entry name" value="SAM-dependent_MTases_sf"/>
</dbReference>
<keyword evidence="1" id="KW-0808">Transferase</keyword>
<dbReference type="Proteomes" id="UP000325684">
    <property type="component" value="Unassembled WGS sequence"/>
</dbReference>
<accession>A0A5N3P6S0</accession>
<protein>
    <submittedName>
        <fullName evidence="1">Class I SAM-dependent methyltransferase</fullName>
    </submittedName>
</protein>
<dbReference type="CDD" id="cd02440">
    <property type="entry name" value="AdoMet_MTases"/>
    <property type="match status" value="1"/>
</dbReference>